<evidence type="ECO:0000256" key="1">
    <source>
        <dbReference type="SAM" id="Phobius"/>
    </source>
</evidence>
<organism evidence="2 3">
    <name type="scientific">Candidatus Borkfalkia excrementigallinarum</name>
    <dbReference type="NCBI Taxonomy" id="2838506"/>
    <lineage>
        <taxon>Bacteria</taxon>
        <taxon>Bacillati</taxon>
        <taxon>Bacillota</taxon>
        <taxon>Clostridia</taxon>
        <taxon>Christensenellales</taxon>
        <taxon>Christensenellaceae</taxon>
        <taxon>Candidatus Borkfalkia</taxon>
    </lineage>
</organism>
<reference evidence="2" key="1">
    <citation type="journal article" date="2021" name="PeerJ">
        <title>Extensive microbial diversity within the chicken gut microbiome revealed by metagenomics and culture.</title>
        <authorList>
            <person name="Gilroy R."/>
            <person name="Ravi A."/>
            <person name="Getino M."/>
            <person name="Pursley I."/>
            <person name="Horton D.L."/>
            <person name="Alikhan N.F."/>
            <person name="Baker D."/>
            <person name="Gharbi K."/>
            <person name="Hall N."/>
            <person name="Watson M."/>
            <person name="Adriaenssens E.M."/>
            <person name="Foster-Nyarko E."/>
            <person name="Jarju S."/>
            <person name="Secka A."/>
            <person name="Antonio M."/>
            <person name="Oren A."/>
            <person name="Chaudhuri R.R."/>
            <person name="La Ragione R."/>
            <person name="Hildebrand F."/>
            <person name="Pallen M.J."/>
        </authorList>
    </citation>
    <scope>NUCLEOTIDE SEQUENCE</scope>
    <source>
        <strain evidence="2">1345</strain>
    </source>
</reference>
<proteinExistence type="predicted"/>
<dbReference type="AlphaFoldDB" id="A0A9D1ZVI1"/>
<feature type="transmembrane region" description="Helical" evidence="1">
    <location>
        <begin position="56"/>
        <end position="76"/>
    </location>
</feature>
<keyword evidence="1" id="KW-1133">Transmembrane helix</keyword>
<evidence type="ECO:0000313" key="2">
    <source>
        <dbReference type="EMBL" id="HIY96635.1"/>
    </source>
</evidence>
<dbReference type="EMBL" id="DXCQ01000028">
    <property type="protein sequence ID" value="HIY96635.1"/>
    <property type="molecule type" value="Genomic_DNA"/>
</dbReference>
<reference evidence="2" key="2">
    <citation type="submission" date="2021-04" db="EMBL/GenBank/DDBJ databases">
        <authorList>
            <person name="Gilroy R."/>
        </authorList>
    </citation>
    <scope>NUCLEOTIDE SEQUENCE</scope>
    <source>
        <strain evidence="2">1345</strain>
    </source>
</reference>
<keyword evidence="1" id="KW-0812">Transmembrane</keyword>
<evidence type="ECO:0000313" key="3">
    <source>
        <dbReference type="Proteomes" id="UP000886750"/>
    </source>
</evidence>
<dbReference type="Proteomes" id="UP000886750">
    <property type="component" value="Unassembled WGS sequence"/>
</dbReference>
<protein>
    <submittedName>
        <fullName evidence="2">Uncharacterized protein</fullName>
    </submittedName>
</protein>
<accession>A0A9D1ZVI1</accession>
<comment type="caution">
    <text evidence="2">The sequence shown here is derived from an EMBL/GenBank/DDBJ whole genome shotgun (WGS) entry which is preliminary data.</text>
</comment>
<keyword evidence="1" id="KW-0472">Membrane</keyword>
<name>A0A9D1ZVI1_9FIRM</name>
<gene>
    <name evidence="2" type="ORF">H9729_03005</name>
</gene>
<feature type="transmembrane region" description="Helical" evidence="1">
    <location>
        <begin position="21"/>
        <end position="44"/>
    </location>
</feature>
<sequence>MTIVFNDDDLINAYKQKQRIWYTYLAVLAVFLVICIANIVYYVSLPYEDPMQPLPIWIVCVASCAFVIFSYIFLGIKFHRVRKYYKIISYLSVGMKQVNNSRFLRYEEPELKDGVDYYVLIMSEWNKKKSEYMDRKIYCDREKPRPEFQSGDIVRYLTQGNVIVEYEVIGHDDSFADEKQKEDESKQKIQF</sequence>